<dbReference type="AlphaFoldDB" id="A0AA85J7P0"/>
<comment type="catalytic activity">
    <reaction evidence="10">
        <text>a very-long-chain acyl-CoA + malonyl-CoA + H(+) = a very-long-chain 3-oxoacyl-CoA + CO2 + CoA</text>
        <dbReference type="Rhea" id="RHEA:32727"/>
        <dbReference type="ChEBI" id="CHEBI:15378"/>
        <dbReference type="ChEBI" id="CHEBI:16526"/>
        <dbReference type="ChEBI" id="CHEBI:57287"/>
        <dbReference type="ChEBI" id="CHEBI:57384"/>
        <dbReference type="ChEBI" id="CHEBI:90725"/>
        <dbReference type="ChEBI" id="CHEBI:90736"/>
        <dbReference type="EC" id="2.3.1.199"/>
    </reaction>
</comment>
<reference evidence="11" key="1">
    <citation type="submission" date="2022-06" db="EMBL/GenBank/DDBJ databases">
        <authorList>
            <person name="Berger JAMES D."/>
            <person name="Berger JAMES D."/>
        </authorList>
    </citation>
    <scope>NUCLEOTIDE SEQUENCE [LARGE SCALE GENOMIC DNA]</scope>
</reference>
<evidence type="ECO:0000256" key="9">
    <source>
        <dbReference type="ARBA" id="ARBA00023160"/>
    </source>
</evidence>
<feature type="transmembrane region" description="Helical" evidence="10">
    <location>
        <begin position="30"/>
        <end position="48"/>
    </location>
</feature>
<name>A0AA85J7P0_TRIRE</name>
<evidence type="ECO:0000256" key="1">
    <source>
        <dbReference type="ARBA" id="ARBA00004141"/>
    </source>
</evidence>
<feature type="transmembrane region" description="Helical" evidence="10">
    <location>
        <begin position="196"/>
        <end position="215"/>
    </location>
</feature>
<dbReference type="Pfam" id="PF01151">
    <property type="entry name" value="ELO"/>
    <property type="match status" value="1"/>
</dbReference>
<dbReference type="GO" id="GO:0005789">
    <property type="term" value="C:endoplasmic reticulum membrane"/>
    <property type="evidence" value="ECO:0007669"/>
    <property type="project" value="TreeGrafter"/>
</dbReference>
<dbReference type="PANTHER" id="PTHR11157">
    <property type="entry name" value="FATTY ACID ACYL TRANSFERASE-RELATED"/>
    <property type="match status" value="1"/>
</dbReference>
<evidence type="ECO:0000256" key="3">
    <source>
        <dbReference type="ARBA" id="ARBA00022679"/>
    </source>
</evidence>
<dbReference type="GO" id="GO:0034626">
    <property type="term" value="P:fatty acid elongation, polyunsaturated fatty acid"/>
    <property type="evidence" value="ECO:0007669"/>
    <property type="project" value="TreeGrafter"/>
</dbReference>
<dbReference type="PROSITE" id="PS01188">
    <property type="entry name" value="ELO"/>
    <property type="match status" value="1"/>
</dbReference>
<evidence type="ECO:0000256" key="8">
    <source>
        <dbReference type="ARBA" id="ARBA00023136"/>
    </source>
</evidence>
<accession>A0AA85J7P0</accession>
<evidence type="ECO:0000256" key="2">
    <source>
        <dbReference type="ARBA" id="ARBA00022516"/>
    </source>
</evidence>
<keyword evidence="9 10" id="KW-0275">Fatty acid biosynthesis</keyword>
<keyword evidence="8 10" id="KW-0472">Membrane</keyword>
<dbReference type="GO" id="GO:0009922">
    <property type="term" value="F:fatty acid elongase activity"/>
    <property type="evidence" value="ECO:0007669"/>
    <property type="project" value="UniProtKB-EC"/>
</dbReference>
<dbReference type="InterPro" id="IPR002076">
    <property type="entry name" value="ELO_fam"/>
</dbReference>
<keyword evidence="4 10" id="KW-0812">Transmembrane</keyword>
<keyword evidence="5 10" id="KW-0276">Fatty acid metabolism</keyword>
<dbReference type="GO" id="GO:0030148">
    <property type="term" value="P:sphingolipid biosynthetic process"/>
    <property type="evidence" value="ECO:0007669"/>
    <property type="project" value="TreeGrafter"/>
</dbReference>
<protein>
    <recommendedName>
        <fullName evidence="10">Elongation of very long chain fatty acids protein</fullName>
        <ecNumber evidence="10">2.3.1.199</ecNumber>
    </recommendedName>
    <alternativeName>
        <fullName evidence="10">Very-long-chain 3-oxoacyl-CoA synthase</fullName>
    </alternativeName>
</protein>
<evidence type="ECO:0000256" key="5">
    <source>
        <dbReference type="ARBA" id="ARBA00022832"/>
    </source>
</evidence>
<dbReference type="GO" id="GO:0034625">
    <property type="term" value="P:fatty acid elongation, monounsaturated fatty acid"/>
    <property type="evidence" value="ECO:0007669"/>
    <property type="project" value="TreeGrafter"/>
</dbReference>
<reference evidence="12" key="2">
    <citation type="submission" date="2023-11" db="UniProtKB">
        <authorList>
            <consortium name="WormBaseParasite"/>
        </authorList>
    </citation>
    <scope>IDENTIFICATION</scope>
</reference>
<evidence type="ECO:0000313" key="11">
    <source>
        <dbReference type="Proteomes" id="UP000050795"/>
    </source>
</evidence>
<keyword evidence="2 10" id="KW-0444">Lipid biosynthesis</keyword>
<keyword evidence="6 10" id="KW-1133">Transmembrane helix</keyword>
<dbReference type="GO" id="GO:0019367">
    <property type="term" value="P:fatty acid elongation, saturated fatty acid"/>
    <property type="evidence" value="ECO:0007669"/>
    <property type="project" value="TreeGrafter"/>
</dbReference>
<dbReference type="Proteomes" id="UP000050795">
    <property type="component" value="Unassembled WGS sequence"/>
</dbReference>
<feature type="transmembrane region" description="Helical" evidence="10">
    <location>
        <begin position="127"/>
        <end position="150"/>
    </location>
</feature>
<comment type="similarity">
    <text evidence="10">Belongs to the ELO family.</text>
</comment>
<sequence length="259" mass="30588">MYKTLTDWLSEQLLPPQPDPRVADYPLMSTWTPSVLISLVYSIGAYIWRRELIRRHGKTERKYSSKEKVKHHKKRSVLTYAMIMYNFTMVLFSIYLTISSFYSIYQLGYGLGCIELPNPEDKRTDKLVYLGYLFFISKFIEMMDTVFFLCRGKVDQVTFLHVFHHASMPPSVWWGLKYAPGGLIYMFPLVNSFVHILMYTYYGLAAIGVYHLLWWKNYLTLIQMIQFLWFIFHQGQFLINNPSSCNFPKVFPTAIVIIL</sequence>
<feature type="transmembrane region" description="Helical" evidence="10">
    <location>
        <begin position="171"/>
        <end position="190"/>
    </location>
</feature>
<comment type="subcellular location">
    <subcellularLocation>
        <location evidence="1">Membrane</location>
        <topology evidence="1">Multi-pass membrane protein</topology>
    </subcellularLocation>
</comment>
<evidence type="ECO:0000256" key="10">
    <source>
        <dbReference type="RuleBase" id="RU361115"/>
    </source>
</evidence>
<dbReference type="WBParaSite" id="TREG1_134560.1">
    <property type="protein sequence ID" value="TREG1_134560.1"/>
    <property type="gene ID" value="TREG1_134560"/>
</dbReference>
<evidence type="ECO:0000256" key="4">
    <source>
        <dbReference type="ARBA" id="ARBA00022692"/>
    </source>
</evidence>
<dbReference type="PANTHER" id="PTHR11157:SF69">
    <property type="entry name" value="ELONGATION OF VERY LONG CHAIN FATTY ACIDS PROTEIN 7"/>
    <property type="match status" value="1"/>
</dbReference>
<proteinExistence type="inferred from homology"/>
<evidence type="ECO:0000256" key="7">
    <source>
        <dbReference type="ARBA" id="ARBA00023098"/>
    </source>
</evidence>
<keyword evidence="3 10" id="KW-0808">Transferase</keyword>
<dbReference type="InterPro" id="IPR030457">
    <property type="entry name" value="ELO_CS"/>
</dbReference>
<dbReference type="EC" id="2.3.1.199" evidence="10"/>
<dbReference type="GO" id="GO:0042761">
    <property type="term" value="P:very long-chain fatty acid biosynthetic process"/>
    <property type="evidence" value="ECO:0007669"/>
    <property type="project" value="TreeGrafter"/>
</dbReference>
<keyword evidence="7 10" id="KW-0443">Lipid metabolism</keyword>
<evidence type="ECO:0000256" key="6">
    <source>
        <dbReference type="ARBA" id="ARBA00022989"/>
    </source>
</evidence>
<feature type="transmembrane region" description="Helical" evidence="10">
    <location>
        <begin position="77"/>
        <end position="98"/>
    </location>
</feature>
<organism evidence="11 12">
    <name type="scientific">Trichobilharzia regenti</name>
    <name type="common">Nasal bird schistosome</name>
    <dbReference type="NCBI Taxonomy" id="157069"/>
    <lineage>
        <taxon>Eukaryota</taxon>
        <taxon>Metazoa</taxon>
        <taxon>Spiralia</taxon>
        <taxon>Lophotrochozoa</taxon>
        <taxon>Platyhelminthes</taxon>
        <taxon>Trematoda</taxon>
        <taxon>Digenea</taxon>
        <taxon>Strigeidida</taxon>
        <taxon>Schistosomatoidea</taxon>
        <taxon>Schistosomatidae</taxon>
        <taxon>Trichobilharzia</taxon>
    </lineage>
</organism>
<keyword evidence="11" id="KW-1185">Reference proteome</keyword>
<evidence type="ECO:0000313" key="12">
    <source>
        <dbReference type="WBParaSite" id="TREG1_134560.1"/>
    </source>
</evidence>